<accession>A0ABT8LHG1</accession>
<dbReference type="Proteomes" id="UP001172083">
    <property type="component" value="Unassembled WGS sequence"/>
</dbReference>
<comment type="caution">
    <text evidence="1">The sequence shown here is derived from an EMBL/GenBank/DDBJ whole genome shotgun (WGS) entry which is preliminary data.</text>
</comment>
<dbReference type="EMBL" id="JAUJEB010000009">
    <property type="protein sequence ID" value="MDN5216631.1"/>
    <property type="molecule type" value="Genomic_DNA"/>
</dbReference>
<dbReference type="RefSeq" id="WP_346761963.1">
    <property type="nucleotide sequence ID" value="NZ_JAUJEB010000009.1"/>
</dbReference>
<dbReference type="Gene3D" id="3.10.450.50">
    <property type="match status" value="1"/>
</dbReference>
<protein>
    <submittedName>
        <fullName evidence="1">Nuclear transport factor 2 family protein</fullName>
    </submittedName>
</protein>
<evidence type="ECO:0000313" key="1">
    <source>
        <dbReference type="EMBL" id="MDN5216631.1"/>
    </source>
</evidence>
<dbReference type="Pfam" id="PF12893">
    <property type="entry name" value="Lumazine_bd_2"/>
    <property type="match status" value="1"/>
</dbReference>
<sequence length="156" mass="18514">MKKSLFLVLTTLVFNAYSQGLEITDEQRIKRVINQFFESLETKDSLLMQQTTMKEAQIWRRYSDENPIRVDLRYSKDDLPKMHTLPKVKEVAQDFEIIQRNGIAIAWVPYEFWVEDKFSHCGIDVFTLFEIDGDWKIMSTAYTIERENCGSFIRKN</sequence>
<evidence type="ECO:0000313" key="2">
    <source>
        <dbReference type="Proteomes" id="UP001172083"/>
    </source>
</evidence>
<gene>
    <name evidence="1" type="ORF">QQ020_31470</name>
</gene>
<name>A0ABT8LHG1_9BACT</name>
<dbReference type="SUPFAM" id="SSF54427">
    <property type="entry name" value="NTF2-like"/>
    <property type="match status" value="1"/>
</dbReference>
<proteinExistence type="predicted"/>
<reference evidence="1" key="1">
    <citation type="submission" date="2023-06" db="EMBL/GenBank/DDBJ databases">
        <title>Genomic of Agaribacillus aureum.</title>
        <authorList>
            <person name="Wang G."/>
        </authorList>
    </citation>
    <scope>NUCLEOTIDE SEQUENCE</scope>
    <source>
        <strain evidence="1">BMA12</strain>
    </source>
</reference>
<dbReference type="InterPro" id="IPR032710">
    <property type="entry name" value="NTF2-like_dom_sf"/>
</dbReference>
<dbReference type="InterPro" id="IPR039437">
    <property type="entry name" value="FrzH/put_lumazine-bd"/>
</dbReference>
<organism evidence="1 2">
    <name type="scientific">Agaribacillus aureus</name>
    <dbReference type="NCBI Taxonomy" id="3051825"/>
    <lineage>
        <taxon>Bacteria</taxon>
        <taxon>Pseudomonadati</taxon>
        <taxon>Bacteroidota</taxon>
        <taxon>Cytophagia</taxon>
        <taxon>Cytophagales</taxon>
        <taxon>Splendidivirgaceae</taxon>
        <taxon>Agaribacillus</taxon>
    </lineage>
</organism>
<keyword evidence="2" id="KW-1185">Reference proteome</keyword>